<protein>
    <submittedName>
        <fullName evidence="2">Long-chain-fatty-acid--CoA ligase</fullName>
    </submittedName>
</protein>
<dbReference type="EMBL" id="LKEX01022579">
    <property type="protein sequence ID" value="KYN50329.1"/>
    <property type="molecule type" value="Genomic_DNA"/>
</dbReference>
<dbReference type="SUPFAM" id="SSF56801">
    <property type="entry name" value="Acetyl-CoA synthetase-like"/>
    <property type="match status" value="1"/>
</dbReference>
<dbReference type="Pfam" id="PF13193">
    <property type="entry name" value="AMP-binding_C"/>
    <property type="match status" value="1"/>
</dbReference>
<gene>
    <name evidence="2" type="ORF">ALC62_12653</name>
</gene>
<dbReference type="InterPro" id="IPR025110">
    <property type="entry name" value="AMP-bd_C"/>
</dbReference>
<evidence type="ECO:0000259" key="1">
    <source>
        <dbReference type="Pfam" id="PF13193"/>
    </source>
</evidence>
<proteinExistence type="predicted"/>
<sequence length="74" mass="7968">PAVSLVAVIGVPHDSHGEEIKAVVVPAAGQQITADELVAWGREQFAAYKYPRIVDVVDELPMTSTGKILKREIS</sequence>
<reference evidence="2 3" key="1">
    <citation type="submission" date="2016-03" db="EMBL/GenBank/DDBJ databases">
        <title>Cyphomyrmex costatus WGS genome.</title>
        <authorList>
            <person name="Nygaard S."/>
            <person name="Hu H."/>
            <person name="Boomsma J."/>
            <person name="Zhang G."/>
        </authorList>
    </citation>
    <scope>NUCLEOTIDE SEQUENCE [LARGE SCALE GENOMIC DNA]</scope>
    <source>
        <strain evidence="2">MS0001</strain>
        <tissue evidence="2">Whole body</tissue>
    </source>
</reference>
<dbReference type="AlphaFoldDB" id="A0A151K2H6"/>
<feature type="domain" description="AMP-binding enzyme C-terminal" evidence="1">
    <location>
        <begin position="1"/>
        <end position="67"/>
    </location>
</feature>
<dbReference type="InterPro" id="IPR050237">
    <property type="entry name" value="ATP-dep_AMP-bd_enzyme"/>
</dbReference>
<dbReference type="GO" id="GO:0016878">
    <property type="term" value="F:acid-thiol ligase activity"/>
    <property type="evidence" value="ECO:0007669"/>
    <property type="project" value="UniProtKB-ARBA"/>
</dbReference>
<keyword evidence="2" id="KW-0436">Ligase</keyword>
<evidence type="ECO:0000313" key="2">
    <source>
        <dbReference type="EMBL" id="KYN50329.1"/>
    </source>
</evidence>
<organism evidence="2 3">
    <name type="scientific">Cyphomyrmex costatus</name>
    <dbReference type="NCBI Taxonomy" id="456900"/>
    <lineage>
        <taxon>Eukaryota</taxon>
        <taxon>Metazoa</taxon>
        <taxon>Ecdysozoa</taxon>
        <taxon>Arthropoda</taxon>
        <taxon>Hexapoda</taxon>
        <taxon>Insecta</taxon>
        <taxon>Pterygota</taxon>
        <taxon>Neoptera</taxon>
        <taxon>Endopterygota</taxon>
        <taxon>Hymenoptera</taxon>
        <taxon>Apocrita</taxon>
        <taxon>Aculeata</taxon>
        <taxon>Formicoidea</taxon>
        <taxon>Formicidae</taxon>
        <taxon>Myrmicinae</taxon>
        <taxon>Cyphomyrmex</taxon>
    </lineage>
</organism>
<dbReference type="PANTHER" id="PTHR43767:SF1">
    <property type="entry name" value="NONRIBOSOMAL PEPTIDE SYNTHASE PES1 (EUROFUNG)-RELATED"/>
    <property type="match status" value="1"/>
</dbReference>
<dbReference type="PANTHER" id="PTHR43767">
    <property type="entry name" value="LONG-CHAIN-FATTY-ACID--COA LIGASE"/>
    <property type="match status" value="1"/>
</dbReference>
<dbReference type="STRING" id="456900.A0A151K2H6"/>
<evidence type="ECO:0000313" key="3">
    <source>
        <dbReference type="Proteomes" id="UP000078542"/>
    </source>
</evidence>
<comment type="caution">
    <text evidence="2">The sequence shown here is derived from an EMBL/GenBank/DDBJ whole genome shotgun (WGS) entry which is preliminary data.</text>
</comment>
<feature type="non-terminal residue" evidence="2">
    <location>
        <position position="1"/>
    </location>
</feature>
<dbReference type="Proteomes" id="UP000078542">
    <property type="component" value="Unassembled WGS sequence"/>
</dbReference>
<dbReference type="InterPro" id="IPR045851">
    <property type="entry name" value="AMP-bd_C_sf"/>
</dbReference>
<name>A0A151K2H6_9HYME</name>
<accession>A0A151K2H6</accession>
<dbReference type="Gene3D" id="3.30.300.30">
    <property type="match status" value="1"/>
</dbReference>
<keyword evidence="3" id="KW-1185">Reference proteome</keyword>